<proteinExistence type="predicted"/>
<accession>A0A517SFT4</accession>
<dbReference type="InParanoid" id="A0A517SFT4"/>
<dbReference type="GO" id="GO:0015948">
    <property type="term" value="P:methanogenesis"/>
    <property type="evidence" value="ECO:0007669"/>
    <property type="project" value="InterPro"/>
</dbReference>
<dbReference type="GO" id="GO:0016740">
    <property type="term" value="F:transferase activity"/>
    <property type="evidence" value="ECO:0007669"/>
    <property type="project" value="UniProtKB-KW"/>
</dbReference>
<dbReference type="PANTHER" id="PTHR39673">
    <property type="entry name" value="TUNGSTEN FORMYLMETHANOFURAN DEHYDROGENASE, SUBUNIT C (FWDC)"/>
    <property type="match status" value="1"/>
</dbReference>
<dbReference type="GO" id="GO:0018493">
    <property type="term" value="F:formylmethanofuran dehydrogenase activity"/>
    <property type="evidence" value="ECO:0007669"/>
    <property type="project" value="InterPro"/>
</dbReference>
<organism evidence="1 2">
    <name type="scientific">Caulifigura coniformis</name>
    <dbReference type="NCBI Taxonomy" id="2527983"/>
    <lineage>
        <taxon>Bacteria</taxon>
        <taxon>Pseudomonadati</taxon>
        <taxon>Planctomycetota</taxon>
        <taxon>Planctomycetia</taxon>
        <taxon>Planctomycetales</taxon>
        <taxon>Planctomycetaceae</taxon>
        <taxon>Caulifigura</taxon>
    </lineage>
</organism>
<protein>
    <submittedName>
        <fullName evidence="1">Formyltransferase/hydrolase complex Fhc subunit C</fullName>
    </submittedName>
</protein>
<keyword evidence="1" id="KW-0378">Hydrolase</keyword>
<dbReference type="AlphaFoldDB" id="A0A517SFT4"/>
<dbReference type="OrthoDB" id="269067at2"/>
<dbReference type="RefSeq" id="WP_145030794.1">
    <property type="nucleotide sequence ID" value="NZ_CP036271.1"/>
</dbReference>
<dbReference type="PANTHER" id="PTHR39673:SF5">
    <property type="entry name" value="TUNGSTEN-CONTAINING FORMYLMETHANOFURAN DEHYDROGENASE 2 SUBUNIT C"/>
    <property type="match status" value="1"/>
</dbReference>
<dbReference type="GO" id="GO:0016787">
    <property type="term" value="F:hydrolase activity"/>
    <property type="evidence" value="ECO:0007669"/>
    <property type="project" value="UniProtKB-KW"/>
</dbReference>
<dbReference type="GO" id="GO:0046914">
    <property type="term" value="F:transition metal ion binding"/>
    <property type="evidence" value="ECO:0007669"/>
    <property type="project" value="InterPro"/>
</dbReference>
<evidence type="ECO:0000313" key="1">
    <source>
        <dbReference type="EMBL" id="QDT54991.1"/>
    </source>
</evidence>
<dbReference type="InterPro" id="IPR036485">
    <property type="entry name" value="Glu_synth_asu_C_sf"/>
</dbReference>
<name>A0A517SFT4_9PLAN</name>
<dbReference type="EMBL" id="CP036271">
    <property type="protein sequence ID" value="QDT54991.1"/>
    <property type="molecule type" value="Genomic_DNA"/>
</dbReference>
<dbReference type="NCBIfam" id="TIGR03122">
    <property type="entry name" value="one_C_dehyd_C"/>
    <property type="match status" value="1"/>
</dbReference>
<keyword evidence="2" id="KW-1185">Reference proteome</keyword>
<dbReference type="KEGG" id="ccos:Pan44_30320"/>
<dbReference type="SUPFAM" id="SSF69336">
    <property type="entry name" value="Alpha subunit of glutamate synthase, C-terminal domain"/>
    <property type="match status" value="1"/>
</dbReference>
<evidence type="ECO:0000313" key="2">
    <source>
        <dbReference type="Proteomes" id="UP000315700"/>
    </source>
</evidence>
<gene>
    <name evidence="1" type="primary">fhcC</name>
    <name evidence="1" type="ORF">Pan44_30320</name>
</gene>
<dbReference type="InterPro" id="IPR017550">
    <property type="entry name" value="Formylmethanofuran_DH_suC"/>
</dbReference>
<reference evidence="1 2" key="1">
    <citation type="submission" date="2019-02" db="EMBL/GenBank/DDBJ databases">
        <title>Deep-cultivation of Planctomycetes and their phenomic and genomic characterization uncovers novel biology.</title>
        <authorList>
            <person name="Wiegand S."/>
            <person name="Jogler M."/>
            <person name="Boedeker C."/>
            <person name="Pinto D."/>
            <person name="Vollmers J."/>
            <person name="Rivas-Marin E."/>
            <person name="Kohn T."/>
            <person name="Peeters S.H."/>
            <person name="Heuer A."/>
            <person name="Rast P."/>
            <person name="Oberbeckmann S."/>
            <person name="Bunk B."/>
            <person name="Jeske O."/>
            <person name="Meyerdierks A."/>
            <person name="Storesund J.E."/>
            <person name="Kallscheuer N."/>
            <person name="Luecker S."/>
            <person name="Lage O.M."/>
            <person name="Pohl T."/>
            <person name="Merkel B.J."/>
            <person name="Hornburger P."/>
            <person name="Mueller R.-W."/>
            <person name="Bruemmer F."/>
            <person name="Labrenz M."/>
            <person name="Spormann A.M."/>
            <person name="Op den Camp H."/>
            <person name="Overmann J."/>
            <person name="Amann R."/>
            <person name="Jetten M.S.M."/>
            <person name="Mascher T."/>
            <person name="Medema M.H."/>
            <person name="Devos D.P."/>
            <person name="Kaster A.-K."/>
            <person name="Ovreas L."/>
            <person name="Rohde M."/>
            <person name="Galperin M.Y."/>
            <person name="Jogler C."/>
        </authorList>
    </citation>
    <scope>NUCLEOTIDE SEQUENCE [LARGE SCALE GENOMIC DNA]</scope>
    <source>
        <strain evidence="1 2">Pan44</strain>
    </source>
</reference>
<sequence>MAVTLSLRQACGIPVEVDGVLPERLRGLSTDQVRQTAITQGNARLSIGDLFDVSGSCDDDLIVRWQGDLRTVKRIGEGLGSGTIVVEGSAGMHLGAGMTSGRIEVRGDVGDWAGAEMRGGLIRVFGSAGDCAGGGYRGSRRGMTGGEILIDGDAGNETGRVMRKGLIAVGGACRDFCGSRMIAGTILVGGTSGRGSGAGMKRGTIGLLGERPPEILPTFQRSGVLSPLFLTAYARRIEDAGMEGLATLLEGPMQRWCGDRLTVGLGEILAPAAAG</sequence>
<dbReference type="Proteomes" id="UP000315700">
    <property type="component" value="Chromosome"/>
</dbReference>
<keyword evidence="1" id="KW-0808">Transferase</keyword>
<dbReference type="Gene3D" id="2.160.20.60">
    <property type="entry name" value="Glutamate synthase, alpha subunit, C-terminal domain"/>
    <property type="match status" value="1"/>
</dbReference>